<evidence type="ECO:0000313" key="1">
    <source>
        <dbReference type="EMBL" id="MBA4660489.1"/>
    </source>
</evidence>
<dbReference type="EMBL" id="GISG01208012">
    <property type="protein sequence ID" value="MBA4660489.1"/>
    <property type="molecule type" value="Transcribed_RNA"/>
</dbReference>
<sequence length="106" mass="11838">MATQRRATRSTRLRTRGVLQDQSKCDPNAAPRGCSETCKCAVTGGDWKLAATSTRTAPLKEPRVTPPDPTRTIVPLTKVNEGVKSKTLEDRNSHWIFAQNEYLRKL</sequence>
<reference evidence="1" key="2">
    <citation type="submission" date="2020-07" db="EMBL/GenBank/DDBJ databases">
        <authorList>
            <person name="Vera ALvarez R."/>
            <person name="Arias-Moreno D.M."/>
            <person name="Jimenez-Jacinto V."/>
            <person name="Jimenez-Bremont J.F."/>
            <person name="Swaminathan K."/>
            <person name="Moose S.P."/>
            <person name="Guerrero-Gonzalez M.L."/>
            <person name="Marino-Ramirez L."/>
            <person name="Landsman D."/>
            <person name="Rodriguez-Kessler M."/>
            <person name="Delgado-Sanchez P."/>
        </authorList>
    </citation>
    <scope>NUCLEOTIDE SEQUENCE</scope>
    <source>
        <tissue evidence="1">Cladode</tissue>
    </source>
</reference>
<proteinExistence type="predicted"/>
<name>A0A7C9EGC8_OPUST</name>
<protein>
    <submittedName>
        <fullName evidence="1">Uncharacterized protein</fullName>
    </submittedName>
</protein>
<organism evidence="1">
    <name type="scientific">Opuntia streptacantha</name>
    <name type="common">Prickly pear cactus</name>
    <name type="synonym">Opuntia cardona</name>
    <dbReference type="NCBI Taxonomy" id="393608"/>
    <lineage>
        <taxon>Eukaryota</taxon>
        <taxon>Viridiplantae</taxon>
        <taxon>Streptophyta</taxon>
        <taxon>Embryophyta</taxon>
        <taxon>Tracheophyta</taxon>
        <taxon>Spermatophyta</taxon>
        <taxon>Magnoliopsida</taxon>
        <taxon>eudicotyledons</taxon>
        <taxon>Gunneridae</taxon>
        <taxon>Pentapetalae</taxon>
        <taxon>Caryophyllales</taxon>
        <taxon>Cactineae</taxon>
        <taxon>Cactaceae</taxon>
        <taxon>Opuntioideae</taxon>
        <taxon>Opuntia</taxon>
    </lineage>
</organism>
<accession>A0A7C9EGC8</accession>
<reference evidence="1" key="1">
    <citation type="journal article" date="2013" name="J. Plant Res.">
        <title>Effect of fungi and light on seed germination of three Opuntia species from semiarid lands of central Mexico.</title>
        <authorList>
            <person name="Delgado-Sanchez P."/>
            <person name="Jimenez-Bremont J.F."/>
            <person name="Guerrero-Gonzalez Mde L."/>
            <person name="Flores J."/>
        </authorList>
    </citation>
    <scope>NUCLEOTIDE SEQUENCE</scope>
    <source>
        <tissue evidence="1">Cladode</tissue>
    </source>
</reference>
<dbReference type="AlphaFoldDB" id="A0A7C9EGC8"/>